<dbReference type="EMBL" id="LAZR01000215">
    <property type="protein sequence ID" value="KKN81359.1"/>
    <property type="molecule type" value="Genomic_DNA"/>
</dbReference>
<dbReference type="AlphaFoldDB" id="A0A0F9TPX7"/>
<evidence type="ECO:0008006" key="2">
    <source>
        <dbReference type="Google" id="ProtNLM"/>
    </source>
</evidence>
<sequence length="155" mass="17221">MRALTLHQPVASMMGHQPLKSVENRKWKPHASVFGQRIAIHAGKKWNAEYAAWARGVSKHDRACEIAIHAAIRKAGGISAAIVSTAVVSAWYDKRDGKCEWTDPATCLEFIKDDPWFQGPVGWLLTDFIQLPKPIPCRGALGLWTIPENIQAVIE</sequence>
<accession>A0A0F9TPX7</accession>
<gene>
    <name evidence="1" type="ORF">LCGC14_0319720</name>
</gene>
<name>A0A0F9TPX7_9ZZZZ</name>
<organism evidence="1">
    <name type="scientific">marine sediment metagenome</name>
    <dbReference type="NCBI Taxonomy" id="412755"/>
    <lineage>
        <taxon>unclassified sequences</taxon>
        <taxon>metagenomes</taxon>
        <taxon>ecological metagenomes</taxon>
    </lineage>
</organism>
<protein>
    <recommendedName>
        <fullName evidence="2">ASCH domain-containing protein</fullName>
    </recommendedName>
</protein>
<proteinExistence type="predicted"/>
<dbReference type="InterPro" id="IPR015947">
    <property type="entry name" value="PUA-like_sf"/>
</dbReference>
<dbReference type="Gene3D" id="2.30.130.30">
    <property type="entry name" value="Hypothetical protein"/>
    <property type="match status" value="1"/>
</dbReference>
<comment type="caution">
    <text evidence="1">The sequence shown here is derived from an EMBL/GenBank/DDBJ whole genome shotgun (WGS) entry which is preliminary data.</text>
</comment>
<evidence type="ECO:0000313" key="1">
    <source>
        <dbReference type="EMBL" id="KKN81359.1"/>
    </source>
</evidence>
<reference evidence="1" key="1">
    <citation type="journal article" date="2015" name="Nature">
        <title>Complex archaea that bridge the gap between prokaryotes and eukaryotes.</title>
        <authorList>
            <person name="Spang A."/>
            <person name="Saw J.H."/>
            <person name="Jorgensen S.L."/>
            <person name="Zaremba-Niedzwiedzka K."/>
            <person name="Martijn J."/>
            <person name="Lind A.E."/>
            <person name="van Eijk R."/>
            <person name="Schleper C."/>
            <person name="Guy L."/>
            <person name="Ettema T.J."/>
        </authorList>
    </citation>
    <scope>NUCLEOTIDE SEQUENCE</scope>
</reference>
<dbReference type="SUPFAM" id="SSF88697">
    <property type="entry name" value="PUA domain-like"/>
    <property type="match status" value="1"/>
</dbReference>